<protein>
    <submittedName>
        <fullName evidence="3">tRNA (Guanine-N(7)-)-methyltransferase (tRNA(m7G46)-methyltransferase)</fullName>
    </submittedName>
</protein>
<dbReference type="PANTHER" id="PTHR22775:SF3">
    <property type="entry name" value="SORTING NEXIN-13"/>
    <property type="match status" value="1"/>
</dbReference>
<keyword evidence="1" id="KW-0472">Membrane</keyword>
<dbReference type="GO" id="GO:0035091">
    <property type="term" value="F:phosphatidylinositol binding"/>
    <property type="evidence" value="ECO:0007669"/>
    <property type="project" value="TreeGrafter"/>
</dbReference>
<feature type="non-terminal residue" evidence="3">
    <location>
        <position position="185"/>
    </location>
</feature>
<keyword evidence="1" id="KW-0812">Transmembrane</keyword>
<evidence type="ECO:0000313" key="4">
    <source>
        <dbReference type="Proteomes" id="UP001149813"/>
    </source>
</evidence>
<dbReference type="AlphaFoldDB" id="A0A9W7XYU3"/>
<dbReference type="Proteomes" id="UP001149813">
    <property type="component" value="Unassembled WGS sequence"/>
</dbReference>
<sequence>MSGWAVAVMGGMRQLAGYALMLPILLGALITSLLLTNLLISYWFQQRVQRTRLPPRAALKQRPSVPPIPRLAFARQLPRQLTTSLVPSDYTSEAWQAPITLPAFPELSAEVDLLLTLVGRDFVDAWFGELSADPSFPRSVRAQIAQALDCLAERAATVDLAEVLVGGWLPLVTRQLRGQRSGDVA</sequence>
<keyword evidence="4" id="KW-1185">Reference proteome</keyword>
<organism evidence="3 4">
    <name type="scientific">Coemansia erecta</name>
    <dbReference type="NCBI Taxonomy" id="147472"/>
    <lineage>
        <taxon>Eukaryota</taxon>
        <taxon>Fungi</taxon>
        <taxon>Fungi incertae sedis</taxon>
        <taxon>Zoopagomycota</taxon>
        <taxon>Kickxellomycotina</taxon>
        <taxon>Kickxellomycetes</taxon>
        <taxon>Kickxellales</taxon>
        <taxon>Kickxellaceae</taxon>
        <taxon>Coemansia</taxon>
    </lineage>
</organism>
<comment type="caution">
    <text evidence="3">The sequence shown here is derived from an EMBL/GenBank/DDBJ whole genome shotgun (WGS) entry which is preliminary data.</text>
</comment>
<evidence type="ECO:0000259" key="2">
    <source>
        <dbReference type="PROSITE" id="PS51207"/>
    </source>
</evidence>
<feature type="transmembrane region" description="Helical" evidence="1">
    <location>
        <begin position="20"/>
        <end position="44"/>
    </location>
</feature>
<feature type="domain" description="PXA" evidence="2">
    <location>
        <begin position="104"/>
        <end position="185"/>
    </location>
</feature>
<evidence type="ECO:0000313" key="3">
    <source>
        <dbReference type="EMBL" id="KAJ1723584.1"/>
    </source>
</evidence>
<evidence type="ECO:0000256" key="1">
    <source>
        <dbReference type="SAM" id="Phobius"/>
    </source>
</evidence>
<proteinExistence type="predicted"/>
<dbReference type="Pfam" id="PF02194">
    <property type="entry name" value="PXA"/>
    <property type="match status" value="1"/>
</dbReference>
<dbReference type="InterPro" id="IPR003114">
    <property type="entry name" value="Phox_assoc"/>
</dbReference>
<dbReference type="PANTHER" id="PTHR22775">
    <property type="entry name" value="SORTING NEXIN"/>
    <property type="match status" value="1"/>
</dbReference>
<dbReference type="PROSITE" id="PS51207">
    <property type="entry name" value="PXA"/>
    <property type="match status" value="1"/>
</dbReference>
<dbReference type="OrthoDB" id="120967at2759"/>
<dbReference type="EMBL" id="JANBOJ010000060">
    <property type="protein sequence ID" value="KAJ1723584.1"/>
    <property type="molecule type" value="Genomic_DNA"/>
</dbReference>
<gene>
    <name evidence="3" type="primary">TRM8_1</name>
    <name evidence="3" type="ORF">LPJ53_002069</name>
</gene>
<reference evidence="3" key="1">
    <citation type="submission" date="2022-07" db="EMBL/GenBank/DDBJ databases">
        <title>Phylogenomic reconstructions and comparative analyses of Kickxellomycotina fungi.</title>
        <authorList>
            <person name="Reynolds N.K."/>
            <person name="Stajich J.E."/>
            <person name="Barry K."/>
            <person name="Grigoriev I.V."/>
            <person name="Crous P."/>
            <person name="Smith M.E."/>
        </authorList>
    </citation>
    <scope>NUCLEOTIDE SEQUENCE</scope>
    <source>
        <strain evidence="3">NBRC 32514</strain>
    </source>
</reference>
<name>A0A9W7XYU3_9FUNG</name>
<accession>A0A9W7XYU3</accession>
<keyword evidence="1" id="KW-1133">Transmembrane helix</keyword>